<reference evidence="19" key="1">
    <citation type="journal article" date="2018" name="Genome Biol.">
        <title>SKESA: strategic k-mer extension for scrupulous assemblies.</title>
        <authorList>
            <person name="Souvorov A."/>
            <person name="Agarwala R."/>
            <person name="Lipman D.J."/>
        </authorList>
    </citation>
    <scope>NUCLEOTIDE SEQUENCE</scope>
    <source>
        <strain evidence="19">ILBSalm5484209</strain>
        <strain evidence="21">ILBSalm5516490</strain>
        <strain evidence="20">Salmonella enterica</strain>
    </source>
</reference>
<feature type="compositionally biased region" description="Low complexity" evidence="16">
    <location>
        <begin position="733"/>
        <end position="749"/>
    </location>
</feature>
<dbReference type="FunFam" id="1.10.10.10:FF:000268">
    <property type="entry name" value="DNA translocase FtsK"/>
    <property type="match status" value="1"/>
</dbReference>
<keyword evidence="6" id="KW-0132">Cell division</keyword>
<dbReference type="Pfam" id="PF17854">
    <property type="entry name" value="FtsK_alpha"/>
    <property type="match status" value="1"/>
</dbReference>
<evidence type="ECO:0000256" key="4">
    <source>
        <dbReference type="ARBA" id="ARBA00022475"/>
    </source>
</evidence>
<evidence type="ECO:0000256" key="3">
    <source>
        <dbReference type="ARBA" id="ARBA00020887"/>
    </source>
</evidence>
<evidence type="ECO:0000313" key="25">
    <source>
        <dbReference type="EMBL" id="HAB4775920.1"/>
    </source>
</evidence>
<dbReference type="GO" id="GO:0005524">
    <property type="term" value="F:ATP binding"/>
    <property type="evidence" value="ECO:0007669"/>
    <property type="project" value="UniProtKB-UniRule"/>
</dbReference>
<dbReference type="CDD" id="cd01127">
    <property type="entry name" value="TrwB_TraG_TraD_VirD4"/>
    <property type="match status" value="1"/>
</dbReference>
<feature type="compositionally biased region" description="Low complexity" evidence="16">
    <location>
        <begin position="880"/>
        <end position="890"/>
    </location>
</feature>
<dbReference type="InterPro" id="IPR002543">
    <property type="entry name" value="FtsK_dom"/>
</dbReference>
<evidence type="ECO:0000256" key="7">
    <source>
        <dbReference type="ARBA" id="ARBA00022692"/>
    </source>
</evidence>
<keyword evidence="8 15" id="KW-0547">Nucleotide-binding</keyword>
<feature type="transmembrane region" description="Helical" evidence="17">
    <location>
        <begin position="110"/>
        <end position="131"/>
    </location>
</feature>
<feature type="transmembrane region" description="Helical" evidence="17">
    <location>
        <begin position="165"/>
        <end position="184"/>
    </location>
</feature>
<dbReference type="EMBL" id="DAAFQV010000006">
    <property type="protein sequence ID" value="HAB1159670.1"/>
    <property type="molecule type" value="Genomic_DNA"/>
</dbReference>
<dbReference type="EMBL" id="DAAGNZ010000009">
    <property type="protein sequence ID" value="HAB3832796.1"/>
    <property type="molecule type" value="Genomic_DNA"/>
</dbReference>
<evidence type="ECO:0000256" key="5">
    <source>
        <dbReference type="ARBA" id="ARBA00022519"/>
    </source>
</evidence>
<gene>
    <name evidence="19" type="primary">ftsK</name>
    <name evidence="25" type="ORF">GB400_19145</name>
    <name evidence="20" type="ORF">GBS02_04325</name>
    <name evidence="22" type="ORF">GBV59_06785</name>
    <name evidence="23" type="ORF">GBY40_04475</name>
    <name evidence="24" type="ORF">GBZ20_02140</name>
    <name evidence="19" type="ORF">GI614_09070</name>
    <name evidence="21" type="ORF">GJG58_13450</name>
</gene>
<dbReference type="GO" id="GO:0007059">
    <property type="term" value="P:chromosome segregation"/>
    <property type="evidence" value="ECO:0007669"/>
    <property type="project" value="UniProtKB-KW"/>
</dbReference>
<dbReference type="InterPro" id="IPR036390">
    <property type="entry name" value="WH_DNA-bd_sf"/>
</dbReference>
<feature type="region of interest" description="Disordered" evidence="16">
    <location>
        <begin position="611"/>
        <end position="631"/>
    </location>
</feature>
<comment type="caution">
    <text evidence="19">The sequence shown here is derived from an EMBL/GenBank/DDBJ whole genome shotgun (WGS) entry which is preliminary data.</text>
</comment>
<dbReference type="Pfam" id="PF09397">
    <property type="entry name" value="FtsK_gamma"/>
    <property type="match status" value="1"/>
</dbReference>
<evidence type="ECO:0000313" key="19">
    <source>
        <dbReference type="EMBL" id="HAB1159670.1"/>
    </source>
</evidence>
<keyword evidence="4" id="KW-1003">Cell membrane</keyword>
<evidence type="ECO:0000313" key="23">
    <source>
        <dbReference type="EMBL" id="HAB4254190.1"/>
    </source>
</evidence>
<evidence type="ECO:0000259" key="18">
    <source>
        <dbReference type="PROSITE" id="PS50901"/>
    </source>
</evidence>
<dbReference type="Gene3D" id="3.30.980.40">
    <property type="match status" value="1"/>
</dbReference>
<dbReference type="Pfam" id="PF01580">
    <property type="entry name" value="FtsK_SpoIIIE"/>
    <property type="match status" value="1"/>
</dbReference>
<feature type="transmembrane region" description="Helical" evidence="17">
    <location>
        <begin position="25"/>
        <end position="44"/>
    </location>
</feature>
<dbReference type="EMBL" id="DAAGRG010000001">
    <property type="protein sequence ID" value="HAB4254190.1"/>
    <property type="molecule type" value="Genomic_DNA"/>
</dbReference>
<keyword evidence="14" id="KW-0131">Cell cycle</keyword>
<dbReference type="PANTHER" id="PTHR22683:SF41">
    <property type="entry name" value="DNA TRANSLOCASE FTSK"/>
    <property type="match status" value="1"/>
</dbReference>
<dbReference type="InterPro" id="IPR041027">
    <property type="entry name" value="FtsK_alpha"/>
</dbReference>
<dbReference type="GO" id="GO:0005886">
    <property type="term" value="C:plasma membrane"/>
    <property type="evidence" value="ECO:0007669"/>
    <property type="project" value="UniProtKB-SubCell"/>
</dbReference>
<feature type="compositionally biased region" description="Low complexity" evidence="16">
    <location>
        <begin position="674"/>
        <end position="683"/>
    </location>
</feature>
<evidence type="ECO:0000313" key="21">
    <source>
        <dbReference type="EMBL" id="HAB3389632.1"/>
    </source>
</evidence>
<keyword evidence="13 17" id="KW-0472">Membrane</keyword>
<organism evidence="19">
    <name type="scientific">Salmonella enteritidis</name>
    <dbReference type="NCBI Taxonomy" id="149539"/>
    <lineage>
        <taxon>Bacteria</taxon>
        <taxon>Pseudomonadati</taxon>
        <taxon>Pseudomonadota</taxon>
        <taxon>Gammaproteobacteria</taxon>
        <taxon>Enterobacterales</taxon>
        <taxon>Enterobacteriaceae</taxon>
        <taxon>Salmonella</taxon>
    </lineage>
</organism>
<keyword evidence="5" id="KW-0997">Cell inner membrane</keyword>
<dbReference type="PROSITE" id="PS50901">
    <property type="entry name" value="FTSK"/>
    <property type="match status" value="1"/>
</dbReference>
<feature type="compositionally biased region" description="Basic and acidic residues" evidence="16">
    <location>
        <begin position="611"/>
        <end position="623"/>
    </location>
</feature>
<evidence type="ECO:0000256" key="12">
    <source>
        <dbReference type="ARBA" id="ARBA00023125"/>
    </source>
</evidence>
<dbReference type="InterPro" id="IPR018541">
    <property type="entry name" value="Ftsk_gamma"/>
</dbReference>
<keyword evidence="11 17" id="KW-1133">Transmembrane helix</keyword>
<sequence>MSQEYTEDKDVTLTKLSSGRRLLEALLILIALFAVWLMAALLSFNPSDPSWSQTAWHEPIHNLGGAPGAWLADTLFFIFGVMAYTIPVIIVGGCWFAWRHQSTVDYIDYFAVSLRLIGVLALILTSCGLAAINADDIWYFASGGVIGSLLSTTLQPLLHSSGGTIMLLCIWAAGLTLFTGWSWVSIAEKLGGWLLNILTFASNRTRRDDTWVDDEEYDDEYDEETDGVQRESRRARILRGALARRKRLAEKFSNPRGRQTDAALFSGKRMDDDEDIQYSARGVAADPDDVLFSGNRATQPEYDEYDPLLNGHSVTEPVAAAAAATAVTQTWAASADPIMQTPPMPGAEPVVAQPTVEWQPVPGPQTGEPVIAPAPEGYQPHPQYAQPQEAQSAPWQQPVPVASAPQYAATPATAAEYDSLAPQETQPQWQAPDAEQHWQPEPTHQPEPVYQPEPIAAEPSNMPPPVIEQPVATEPEPDTEETRPARPPLYYFEEVEEKRAREREQLAAWYQPIPEPVKENVPVKPTVSVAPSIPPVEAVAAAASLDAGIKSGALAAGAAAAAPAFSLATGGAPRPQVKEGIGPQLPRPNRVRVPTRRELASYGIKLPSQRIAEEKAREAERNQYETGAQLTDEEIDAMHQDELARQFAQSQQHRYGETYQHDTQQAEDDETAAEAELARQFAASQQQRYSGEQPAGAQPFSLDDLDFSPMKVLVDEGPHEPLFTPGVMPESTPVQQPVAPQPQYQQPQQPVAPQPQPQYQQPQQPVAPQPQYQQPQQPVAPQPQYQQPQQPVAPQPQYQQPQQPVAPQPQYQQPQQPVAPQPQYQQPQQPVAPQPQYQQPQQPVAPQPQYQQPQQPTAPQDSLIHPLLMRNGDSRPLQRPTTPLPSLDLLTPPPSEVEPVDTFALEQMARLVEARLADFRIKADVVNYSPGPVITRFELNLAPGVKAARISNLSRDLARSLSTVAVRVVEVIPGKPYVGLELPNKKRQTVYLREVLDNAKFRENPSPLTVVLGKDIAGDPVVADLAKMPHLLVAGTTGSGKSVGVNAMILSMLYKAQPEDVRFIMIDPKMLELSVYEGIPHLLTEVVTDMKDAANALRWSVNEMERRYKLMSALGVRNLAGYNEKIAEAARMGRPIPDPYWKPGDSMDVQHPVLEKLPYIVVLVDEFADLMMTVGKKVEELIARLAQKARAAGIHLVLATQRPSVDVITGLIKANIPTRIAFTVSSKIDSRTILDQGGAESLLGMGDMLYSGPNSTMPVRVHGAFVRDQEVHAVVQDWKARGRPQYVDGITSDSESEGGGGGFDGGEELDALFDQAVNFVTQKRKASISGVQRQFRIGYNRAARIIEQMEAQGIVSAQGHNGNREVLAPPPFE</sequence>
<dbReference type="EMBL" id="DAAGSR010000001">
    <property type="protein sequence ID" value="HAB4392016.1"/>
    <property type="molecule type" value="Genomic_DNA"/>
</dbReference>
<evidence type="ECO:0000256" key="2">
    <source>
        <dbReference type="ARBA" id="ARBA00006474"/>
    </source>
</evidence>
<dbReference type="InterPro" id="IPR050206">
    <property type="entry name" value="FtsK/SpoIIIE/SftA"/>
</dbReference>
<evidence type="ECO:0000313" key="24">
    <source>
        <dbReference type="EMBL" id="HAB4392016.1"/>
    </source>
</evidence>
<protein>
    <recommendedName>
        <fullName evidence="3">DNA translocase FtsK</fullName>
    </recommendedName>
</protein>
<reference evidence="19" key="2">
    <citation type="submission" date="2019-02" db="EMBL/GenBank/DDBJ databases">
        <authorList>
            <consortium name="NCBI Pathogen Detection Project"/>
        </authorList>
    </citation>
    <scope>NUCLEOTIDE SEQUENCE</scope>
    <source>
        <strain evidence="19">ILBSalm5484209</strain>
        <strain evidence="21">ILBSalm5516490</strain>
        <strain evidence="20">Salmonella enterica</strain>
    </source>
</reference>
<dbReference type="SUPFAM" id="SSF52540">
    <property type="entry name" value="P-loop containing nucleoside triphosphate hydrolases"/>
    <property type="match status" value="1"/>
</dbReference>
<dbReference type="Pfam" id="PF13491">
    <property type="entry name" value="FtsK_4TM"/>
    <property type="match status" value="1"/>
</dbReference>
<dbReference type="NCBIfam" id="NF007615">
    <property type="entry name" value="PRK10263.1"/>
    <property type="match status" value="1"/>
</dbReference>
<evidence type="ECO:0000256" key="9">
    <source>
        <dbReference type="ARBA" id="ARBA00022829"/>
    </source>
</evidence>
<dbReference type="Gene3D" id="1.10.10.10">
    <property type="entry name" value="Winged helix-like DNA-binding domain superfamily/Winged helix DNA-binding domain"/>
    <property type="match status" value="1"/>
</dbReference>
<dbReference type="InterPro" id="IPR027417">
    <property type="entry name" value="P-loop_NTPase"/>
</dbReference>
<feature type="domain" description="FtsK" evidence="18">
    <location>
        <begin position="1018"/>
        <end position="1231"/>
    </location>
</feature>
<dbReference type="SMART" id="SM00843">
    <property type="entry name" value="Ftsk_gamma"/>
    <property type="match status" value="1"/>
</dbReference>
<dbReference type="GO" id="GO:0051301">
    <property type="term" value="P:cell division"/>
    <property type="evidence" value="ECO:0007669"/>
    <property type="project" value="UniProtKB-KW"/>
</dbReference>
<dbReference type="PANTHER" id="PTHR22683">
    <property type="entry name" value="SPORULATION PROTEIN RELATED"/>
    <property type="match status" value="1"/>
</dbReference>
<dbReference type="EMBL" id="DAAFZE010000003">
    <property type="protein sequence ID" value="HAB2107361.1"/>
    <property type="molecule type" value="Genomic_DNA"/>
</dbReference>
<evidence type="ECO:0000256" key="1">
    <source>
        <dbReference type="ARBA" id="ARBA00004429"/>
    </source>
</evidence>
<feature type="region of interest" description="Disordered" evidence="16">
    <location>
        <begin position="645"/>
        <end position="893"/>
    </location>
</feature>
<keyword evidence="10 15" id="KW-0067">ATP-binding</keyword>
<feature type="binding site" evidence="15">
    <location>
        <begin position="1035"/>
        <end position="1042"/>
    </location>
    <ligand>
        <name>ATP</name>
        <dbReference type="ChEBI" id="CHEBI:30616"/>
    </ligand>
</feature>
<evidence type="ECO:0000313" key="22">
    <source>
        <dbReference type="EMBL" id="HAB3832796.1"/>
    </source>
</evidence>
<feature type="compositionally biased region" description="Low complexity" evidence="16">
    <location>
        <begin position="402"/>
        <end position="415"/>
    </location>
</feature>
<dbReference type="InterPro" id="IPR025199">
    <property type="entry name" value="FtsK_4TM"/>
</dbReference>
<accession>A0A6X7C747</accession>
<dbReference type="FunFam" id="3.40.50.300:FF:000209">
    <property type="entry name" value="Cell division protein FtsK"/>
    <property type="match status" value="1"/>
</dbReference>
<dbReference type="GO" id="GO:0071236">
    <property type="term" value="P:cellular response to antibiotic"/>
    <property type="evidence" value="ECO:0007669"/>
    <property type="project" value="UniProtKB-ARBA"/>
</dbReference>
<evidence type="ECO:0000256" key="10">
    <source>
        <dbReference type="ARBA" id="ARBA00022840"/>
    </source>
</evidence>
<feature type="compositionally biased region" description="Polar residues" evidence="16">
    <location>
        <begin position="385"/>
        <end position="395"/>
    </location>
</feature>
<dbReference type="Gene3D" id="3.40.50.300">
    <property type="entry name" value="P-loop containing nucleotide triphosphate hydrolases"/>
    <property type="match status" value="1"/>
</dbReference>
<feature type="region of interest" description="Disordered" evidence="16">
    <location>
        <begin position="357"/>
        <end position="491"/>
    </location>
</feature>
<evidence type="ECO:0000313" key="20">
    <source>
        <dbReference type="EMBL" id="HAB2107361.1"/>
    </source>
</evidence>
<comment type="similarity">
    <text evidence="2">Belongs to the FtsK/SpoIIIE/SftA family.</text>
</comment>
<evidence type="ECO:0000256" key="16">
    <source>
        <dbReference type="SAM" id="MobiDB-lite"/>
    </source>
</evidence>
<dbReference type="GO" id="GO:0003677">
    <property type="term" value="F:DNA binding"/>
    <property type="evidence" value="ECO:0007669"/>
    <property type="project" value="UniProtKB-KW"/>
</dbReference>
<feature type="transmembrane region" description="Helical" evidence="17">
    <location>
        <begin position="137"/>
        <end position="158"/>
    </location>
</feature>
<dbReference type="SUPFAM" id="SSF46785">
    <property type="entry name" value="Winged helix' DNA-binding domain"/>
    <property type="match status" value="1"/>
</dbReference>
<proteinExistence type="inferred from homology"/>
<dbReference type="FunFam" id="3.30.980.40:FF:000001">
    <property type="entry name" value="DNA translocase FtsK"/>
    <property type="match status" value="1"/>
</dbReference>
<comment type="subcellular location">
    <subcellularLocation>
        <location evidence="1">Cell inner membrane</location>
        <topology evidence="1">Multi-pass membrane protein</topology>
    </subcellularLocation>
</comment>
<name>A0A6X7C747_SALEN</name>
<evidence type="ECO:0000256" key="14">
    <source>
        <dbReference type="ARBA" id="ARBA00023306"/>
    </source>
</evidence>
<feature type="compositionally biased region" description="Low complexity" evidence="16">
    <location>
        <begin position="757"/>
        <end position="855"/>
    </location>
</feature>
<feature type="transmembrane region" description="Helical" evidence="17">
    <location>
        <begin position="75"/>
        <end position="98"/>
    </location>
</feature>
<dbReference type="InterPro" id="IPR036388">
    <property type="entry name" value="WH-like_DNA-bd_sf"/>
</dbReference>
<keyword evidence="7 17" id="KW-0812">Transmembrane</keyword>
<evidence type="ECO:0000256" key="11">
    <source>
        <dbReference type="ARBA" id="ARBA00022989"/>
    </source>
</evidence>
<evidence type="ECO:0000256" key="6">
    <source>
        <dbReference type="ARBA" id="ARBA00022618"/>
    </source>
</evidence>
<dbReference type="EMBL" id="DAAGKB010000008">
    <property type="protein sequence ID" value="HAB3389632.1"/>
    <property type="molecule type" value="Genomic_DNA"/>
</dbReference>
<feature type="region of interest" description="Disordered" evidence="16">
    <location>
        <begin position="568"/>
        <end position="598"/>
    </location>
</feature>
<evidence type="ECO:0000256" key="13">
    <source>
        <dbReference type="ARBA" id="ARBA00023136"/>
    </source>
</evidence>
<keyword evidence="12" id="KW-0238">DNA-binding</keyword>
<evidence type="ECO:0000256" key="15">
    <source>
        <dbReference type="PROSITE-ProRule" id="PRU00289"/>
    </source>
</evidence>
<evidence type="ECO:0000256" key="8">
    <source>
        <dbReference type="ARBA" id="ARBA00022741"/>
    </source>
</evidence>
<evidence type="ECO:0000256" key="17">
    <source>
        <dbReference type="SAM" id="Phobius"/>
    </source>
</evidence>
<feature type="region of interest" description="Disordered" evidence="16">
    <location>
        <begin position="1286"/>
        <end position="1305"/>
    </location>
</feature>
<keyword evidence="9" id="KW-0159">Chromosome partition</keyword>
<dbReference type="EMBL" id="DAAGVY010000010">
    <property type="protein sequence ID" value="HAB4775920.1"/>
    <property type="molecule type" value="Genomic_DNA"/>
</dbReference>